<evidence type="ECO:0000313" key="1">
    <source>
        <dbReference type="EMBL" id="EAX97751.1"/>
    </source>
</evidence>
<gene>
    <name evidence="1" type="ORF">TVAG_080110</name>
</gene>
<organism evidence="1 2">
    <name type="scientific">Trichomonas vaginalis (strain ATCC PRA-98 / G3)</name>
    <dbReference type="NCBI Taxonomy" id="412133"/>
    <lineage>
        <taxon>Eukaryota</taxon>
        <taxon>Metamonada</taxon>
        <taxon>Parabasalia</taxon>
        <taxon>Trichomonadida</taxon>
        <taxon>Trichomonadidae</taxon>
        <taxon>Trichomonas</taxon>
    </lineage>
</organism>
<reference evidence="1" key="1">
    <citation type="submission" date="2006-10" db="EMBL/GenBank/DDBJ databases">
        <authorList>
            <person name="Amadeo P."/>
            <person name="Zhao Q."/>
            <person name="Wortman J."/>
            <person name="Fraser-Liggett C."/>
            <person name="Carlton J."/>
        </authorList>
    </citation>
    <scope>NUCLEOTIDE SEQUENCE</scope>
    <source>
        <strain evidence="1">G3</strain>
    </source>
</reference>
<reference evidence="1" key="2">
    <citation type="journal article" date="2007" name="Science">
        <title>Draft genome sequence of the sexually transmitted pathogen Trichomonas vaginalis.</title>
        <authorList>
            <person name="Carlton J.M."/>
            <person name="Hirt R.P."/>
            <person name="Silva J.C."/>
            <person name="Delcher A.L."/>
            <person name="Schatz M."/>
            <person name="Zhao Q."/>
            <person name="Wortman J.R."/>
            <person name="Bidwell S.L."/>
            <person name="Alsmark U.C.M."/>
            <person name="Besteiro S."/>
            <person name="Sicheritz-Ponten T."/>
            <person name="Noel C.J."/>
            <person name="Dacks J.B."/>
            <person name="Foster P.G."/>
            <person name="Simillion C."/>
            <person name="Van de Peer Y."/>
            <person name="Miranda-Saavedra D."/>
            <person name="Barton G.J."/>
            <person name="Westrop G.D."/>
            <person name="Mueller S."/>
            <person name="Dessi D."/>
            <person name="Fiori P.L."/>
            <person name="Ren Q."/>
            <person name="Paulsen I."/>
            <person name="Zhang H."/>
            <person name="Bastida-Corcuera F.D."/>
            <person name="Simoes-Barbosa A."/>
            <person name="Brown M.T."/>
            <person name="Hayes R.D."/>
            <person name="Mukherjee M."/>
            <person name="Okumura C.Y."/>
            <person name="Schneider R."/>
            <person name="Smith A.J."/>
            <person name="Vanacova S."/>
            <person name="Villalvazo M."/>
            <person name="Haas B.J."/>
            <person name="Pertea M."/>
            <person name="Feldblyum T.V."/>
            <person name="Utterback T.R."/>
            <person name="Shu C.L."/>
            <person name="Osoegawa K."/>
            <person name="de Jong P.J."/>
            <person name="Hrdy I."/>
            <person name="Horvathova L."/>
            <person name="Zubacova Z."/>
            <person name="Dolezal P."/>
            <person name="Malik S.B."/>
            <person name="Logsdon J.M. Jr."/>
            <person name="Henze K."/>
            <person name="Gupta A."/>
            <person name="Wang C.C."/>
            <person name="Dunne R.L."/>
            <person name="Upcroft J.A."/>
            <person name="Upcroft P."/>
            <person name="White O."/>
            <person name="Salzberg S.L."/>
            <person name="Tang P."/>
            <person name="Chiu C.-H."/>
            <person name="Lee Y.-S."/>
            <person name="Embley T.M."/>
            <person name="Coombs G.H."/>
            <person name="Mottram J.C."/>
            <person name="Tachezy J."/>
            <person name="Fraser-Liggett C.M."/>
            <person name="Johnson P.J."/>
        </authorList>
    </citation>
    <scope>NUCLEOTIDE SEQUENCE [LARGE SCALE GENOMIC DNA]</scope>
    <source>
        <strain evidence="1">G3</strain>
    </source>
</reference>
<dbReference type="InParanoid" id="A2FBG4"/>
<dbReference type="VEuPathDB" id="TrichDB:TVAGG3_1006560"/>
<dbReference type="Gene3D" id="3.80.10.10">
    <property type="entry name" value="Ribonuclease Inhibitor"/>
    <property type="match status" value="1"/>
</dbReference>
<name>A2FBG4_TRIV3</name>
<dbReference type="AlphaFoldDB" id="A2FBG4"/>
<sequence>MLGTGIRGDKHNADPNLLCENLIIPYKKDGILIKQVGDSAFRYHTRLKTLYIPNTIEYLGYDCFGYIPSLESTIFEERSNTALIFGQGIFAGFNIKIVRLPSIILSVDPHVFGWSNIEKIIYCGMDFVNASWFSDIRPPLIYAHSLYPYDSFGRDSNLTFTNECGVYMKSVYYSMPHMSCLFIRIPFSMQLIIFLS</sequence>
<dbReference type="InterPro" id="IPR032675">
    <property type="entry name" value="LRR_dom_sf"/>
</dbReference>
<dbReference type="Proteomes" id="UP000001542">
    <property type="component" value="Unassembled WGS sequence"/>
</dbReference>
<evidence type="ECO:0000313" key="2">
    <source>
        <dbReference type="Proteomes" id="UP000001542"/>
    </source>
</evidence>
<accession>A2FBG4</accession>
<dbReference type="SMR" id="A2FBG4"/>
<dbReference type="RefSeq" id="XP_001310681.1">
    <property type="nucleotide sequence ID" value="XM_001310680.1"/>
</dbReference>
<protein>
    <submittedName>
        <fullName evidence="1">Uncharacterized protein</fullName>
    </submittedName>
</protein>
<dbReference type="InterPro" id="IPR026906">
    <property type="entry name" value="LRR_5"/>
</dbReference>
<dbReference type="KEGG" id="tva:4755539"/>
<dbReference type="Pfam" id="PF13306">
    <property type="entry name" value="LRR_5"/>
    <property type="match status" value="1"/>
</dbReference>
<dbReference type="VEuPathDB" id="TrichDB:TVAG_080110"/>
<keyword evidence="2" id="KW-1185">Reference proteome</keyword>
<proteinExistence type="predicted"/>
<dbReference type="EMBL" id="DS113702">
    <property type="protein sequence ID" value="EAX97751.1"/>
    <property type="molecule type" value="Genomic_DNA"/>
</dbReference>